<dbReference type="EMBL" id="AZHE01000038">
    <property type="protein sequence ID" value="KHN94234.1"/>
    <property type="molecule type" value="Genomic_DNA"/>
</dbReference>
<dbReference type="HOGENOM" id="CLU_2850196_0_0_1"/>
<dbReference type="AlphaFoldDB" id="A0A0B2WKS2"/>
<dbReference type="OrthoDB" id="4940591at2759"/>
<accession>A0A0B2WKS2</accession>
<keyword evidence="3" id="KW-1185">Reference proteome</keyword>
<comment type="caution">
    <text evidence="2">The sequence shown here is derived from an EMBL/GenBank/DDBJ whole genome shotgun (WGS) entry which is preliminary data.</text>
</comment>
<proteinExistence type="predicted"/>
<protein>
    <submittedName>
        <fullName evidence="2">Uncharacterized protein</fullName>
    </submittedName>
</protein>
<gene>
    <name evidence="2" type="ORF">MAM_07870</name>
</gene>
<organism evidence="2 3">
    <name type="scientific">Metarhizium album (strain ARSEF 1941)</name>
    <dbReference type="NCBI Taxonomy" id="1081103"/>
    <lineage>
        <taxon>Eukaryota</taxon>
        <taxon>Fungi</taxon>
        <taxon>Dikarya</taxon>
        <taxon>Ascomycota</taxon>
        <taxon>Pezizomycotina</taxon>
        <taxon>Sordariomycetes</taxon>
        <taxon>Hypocreomycetidae</taxon>
        <taxon>Hypocreales</taxon>
        <taxon>Clavicipitaceae</taxon>
        <taxon>Metarhizium</taxon>
    </lineage>
</organism>
<name>A0A0B2WKS2_METAS</name>
<reference evidence="2 3" key="1">
    <citation type="journal article" date="2014" name="Proc. Natl. Acad. Sci. U.S.A.">
        <title>Trajectory and genomic determinants of fungal-pathogen speciation and host adaptation.</title>
        <authorList>
            <person name="Hu X."/>
            <person name="Xiao G."/>
            <person name="Zheng P."/>
            <person name="Shang Y."/>
            <person name="Su Y."/>
            <person name="Zhang X."/>
            <person name="Liu X."/>
            <person name="Zhan S."/>
            <person name="St Leger R.J."/>
            <person name="Wang C."/>
        </authorList>
    </citation>
    <scope>NUCLEOTIDE SEQUENCE [LARGE SCALE GENOMIC DNA]</scope>
    <source>
        <strain evidence="2 3">ARSEF 1941</strain>
    </source>
</reference>
<evidence type="ECO:0000313" key="3">
    <source>
        <dbReference type="Proteomes" id="UP000030816"/>
    </source>
</evidence>
<dbReference type="Proteomes" id="UP000030816">
    <property type="component" value="Unassembled WGS sequence"/>
</dbReference>
<dbReference type="GeneID" id="63742325"/>
<dbReference type="RefSeq" id="XP_040675300.1">
    <property type="nucleotide sequence ID" value="XM_040826668.1"/>
</dbReference>
<evidence type="ECO:0000313" key="2">
    <source>
        <dbReference type="EMBL" id="KHN94234.1"/>
    </source>
</evidence>
<feature type="region of interest" description="Disordered" evidence="1">
    <location>
        <begin position="27"/>
        <end position="53"/>
    </location>
</feature>
<sequence length="65" mass="6761">MKYFADGPAWLNDTIAFAGCYAAAQTTDGAGHSKGPEANARAAPAVSTPKSTEMPPRVTVINAMY</sequence>
<evidence type="ECO:0000256" key="1">
    <source>
        <dbReference type="SAM" id="MobiDB-lite"/>
    </source>
</evidence>